<dbReference type="SUPFAM" id="SSF48452">
    <property type="entry name" value="TPR-like"/>
    <property type="match status" value="2"/>
</dbReference>
<comment type="caution">
    <text evidence="5">The sequence shown here is derived from an EMBL/GenBank/DDBJ whole genome shotgun (WGS) entry which is preliminary data.</text>
</comment>
<dbReference type="Proteomes" id="UP000616724">
    <property type="component" value="Unassembled WGS sequence"/>
</dbReference>
<reference evidence="5 6" key="1">
    <citation type="submission" date="2021-01" db="EMBL/GenBank/DDBJ databases">
        <title>Whole genome shotgun sequence of Planobispora longispora NBRC 13918.</title>
        <authorList>
            <person name="Komaki H."/>
            <person name="Tamura T."/>
        </authorList>
    </citation>
    <scope>NUCLEOTIDE SEQUENCE [LARGE SCALE GENOMIC DNA]</scope>
    <source>
        <strain evidence="5 6">NBRC 13918</strain>
    </source>
</reference>
<evidence type="ECO:0000313" key="6">
    <source>
        <dbReference type="Proteomes" id="UP000616724"/>
    </source>
</evidence>
<dbReference type="GO" id="GO:0005524">
    <property type="term" value="F:ATP binding"/>
    <property type="evidence" value="ECO:0007669"/>
    <property type="project" value="UniProtKB-KW"/>
</dbReference>
<evidence type="ECO:0000256" key="2">
    <source>
        <dbReference type="ARBA" id="ARBA00022840"/>
    </source>
</evidence>
<gene>
    <name evidence="5" type="ORF">Plo01_62190</name>
</gene>
<evidence type="ECO:0000313" key="5">
    <source>
        <dbReference type="EMBL" id="GIH79790.1"/>
    </source>
</evidence>
<feature type="compositionally biased region" description="Low complexity" evidence="3">
    <location>
        <begin position="892"/>
        <end position="904"/>
    </location>
</feature>
<keyword evidence="2" id="KW-0067">ATP-binding</keyword>
<dbReference type="InterPro" id="IPR027417">
    <property type="entry name" value="P-loop_NTPase"/>
</dbReference>
<evidence type="ECO:0000259" key="4">
    <source>
        <dbReference type="PROSITE" id="PS50043"/>
    </source>
</evidence>
<dbReference type="EMBL" id="BOOH01000052">
    <property type="protein sequence ID" value="GIH79790.1"/>
    <property type="molecule type" value="Genomic_DNA"/>
</dbReference>
<dbReference type="GO" id="GO:0006355">
    <property type="term" value="P:regulation of DNA-templated transcription"/>
    <property type="evidence" value="ECO:0007669"/>
    <property type="project" value="InterPro"/>
</dbReference>
<dbReference type="RefSeq" id="WP_203894248.1">
    <property type="nucleotide sequence ID" value="NZ_BOOH01000052.1"/>
</dbReference>
<keyword evidence="6" id="KW-1185">Reference proteome</keyword>
<dbReference type="PRINTS" id="PR00038">
    <property type="entry name" value="HTHLUXR"/>
</dbReference>
<dbReference type="InterPro" id="IPR041664">
    <property type="entry name" value="AAA_16"/>
</dbReference>
<dbReference type="SMART" id="SM00421">
    <property type="entry name" value="HTH_LUXR"/>
    <property type="match status" value="1"/>
</dbReference>
<proteinExistence type="predicted"/>
<dbReference type="PANTHER" id="PTHR16305">
    <property type="entry name" value="TESTICULAR SOLUBLE ADENYLYL CYCLASE"/>
    <property type="match status" value="1"/>
</dbReference>
<name>A0A8J3W8E5_9ACTN</name>
<dbReference type="InterPro" id="IPR016032">
    <property type="entry name" value="Sig_transdc_resp-reg_C-effctor"/>
</dbReference>
<dbReference type="SUPFAM" id="SSF46894">
    <property type="entry name" value="C-terminal effector domain of the bipartite response regulators"/>
    <property type="match status" value="1"/>
</dbReference>
<dbReference type="Pfam" id="PF13191">
    <property type="entry name" value="AAA_16"/>
    <property type="match status" value="1"/>
</dbReference>
<dbReference type="InterPro" id="IPR036388">
    <property type="entry name" value="WH-like_DNA-bd_sf"/>
</dbReference>
<dbReference type="PANTHER" id="PTHR16305:SF35">
    <property type="entry name" value="TRANSCRIPTIONAL ACTIVATOR DOMAIN"/>
    <property type="match status" value="1"/>
</dbReference>
<dbReference type="Pfam" id="PF00196">
    <property type="entry name" value="GerE"/>
    <property type="match status" value="1"/>
</dbReference>
<dbReference type="GO" id="GO:0003677">
    <property type="term" value="F:DNA binding"/>
    <property type="evidence" value="ECO:0007669"/>
    <property type="project" value="InterPro"/>
</dbReference>
<dbReference type="Gene3D" id="1.25.40.10">
    <property type="entry name" value="Tetratricopeptide repeat domain"/>
    <property type="match status" value="2"/>
</dbReference>
<sequence>MPAHGVVQSPVLVGRDDMVALAGRRLAGAADGAGGLLLVAGEAGIGKTRLLGVIARRARAGGFTVVRAAAFPGDAQSFAGLLLDLAAELTAAGEPALSRLGRGLSSRARAISAADGDAHHRRRLLVQDLADLLVTAGSGGPVLTILEDLHWADDLSLDVLGHLAGRLATRPMLVAGAYRSDELYPGLPMRELRARLLAQRLAEEIRLTRLTSVQTATMIGATLGRPPPASLVAAVHDRSDGIPLHIEELLAAVGAGAPTPQSGPAVRAAAVPDTLADAVLSRARHLAARTRAVASAAAVIGRSFDFDLLTAVTGADPAEVAAALRELQEAYLVLPGADAVTFDFRHALIRDTLYADTDLPARRRLHESAARTAAQRGYRGAFVSAHFEQAQRAEHAYRHAIIAAREAAAMSAHGQALELYRRAVRNLPPGLAPPERAELFAALGDEAAAADDNTAAAEAYRIAHEVAVGAGAARTAAALAPRMVAVAHLLGDGLDARVRTLRGALDSLDGVIGADLERARLRSAMAAAYMLDRRLDEAIDHAERGRAESLRIGDEEAVLNADATLGSVLVFAGRMDQGWPLLEGAIARARGTHQEAEAARGYRMIGSCASVLVEYGRAEDWLTEGIRYAERVELWNHRHYMASHLAHVQWAVGDWQTAGRTARHALADGRGGVTTRITARYVLGYLALGRGDWEAAAGLLGEALAEGERMAELQRLSPPLWGLAEAARLRGDHDAALVLCERGRHASADVADAAYLFPYLLTGVRAHLARGDADAAHAWSERAGALIEARAIPGTLPAIGHARGLVLLARGDASAARSALEPAAESWRAARRFWEGAWALLDLAEVAAATGRHAEAGRFLDRVRAGAARIGAVPLADAADRLAGRLPDAADRPAGASGRPAGPSGRDRPRAPWHPLSAREFEVAQLVAGGLTNRQIAERLVLSPKTISAHIEHILAKLGAARRTEIAAWCATIRRDPPPER</sequence>
<dbReference type="AlphaFoldDB" id="A0A8J3W8E5"/>
<protein>
    <submittedName>
        <fullName evidence="5">LuxR family transcriptional regulator</fullName>
    </submittedName>
</protein>
<dbReference type="CDD" id="cd06170">
    <property type="entry name" value="LuxR_C_like"/>
    <property type="match status" value="1"/>
</dbReference>
<dbReference type="GO" id="GO:0004016">
    <property type="term" value="F:adenylate cyclase activity"/>
    <property type="evidence" value="ECO:0007669"/>
    <property type="project" value="TreeGrafter"/>
</dbReference>
<dbReference type="PROSITE" id="PS50043">
    <property type="entry name" value="HTH_LUXR_2"/>
    <property type="match status" value="1"/>
</dbReference>
<dbReference type="PROSITE" id="PS00622">
    <property type="entry name" value="HTH_LUXR_1"/>
    <property type="match status" value="1"/>
</dbReference>
<feature type="domain" description="HTH luxR-type" evidence="4">
    <location>
        <begin position="909"/>
        <end position="974"/>
    </location>
</feature>
<accession>A0A8J3W8E5</accession>
<dbReference type="SUPFAM" id="SSF52540">
    <property type="entry name" value="P-loop containing nucleoside triphosphate hydrolases"/>
    <property type="match status" value="1"/>
</dbReference>
<dbReference type="InterPro" id="IPR000792">
    <property type="entry name" value="Tscrpt_reg_LuxR_C"/>
</dbReference>
<evidence type="ECO:0000256" key="3">
    <source>
        <dbReference type="SAM" id="MobiDB-lite"/>
    </source>
</evidence>
<evidence type="ECO:0000256" key="1">
    <source>
        <dbReference type="ARBA" id="ARBA00022741"/>
    </source>
</evidence>
<keyword evidence="1" id="KW-0547">Nucleotide-binding</keyword>
<organism evidence="5 6">
    <name type="scientific">Planobispora longispora</name>
    <dbReference type="NCBI Taxonomy" id="28887"/>
    <lineage>
        <taxon>Bacteria</taxon>
        <taxon>Bacillati</taxon>
        <taxon>Actinomycetota</taxon>
        <taxon>Actinomycetes</taxon>
        <taxon>Streptosporangiales</taxon>
        <taxon>Streptosporangiaceae</taxon>
        <taxon>Planobispora</taxon>
    </lineage>
</organism>
<feature type="region of interest" description="Disordered" evidence="3">
    <location>
        <begin position="886"/>
        <end position="913"/>
    </location>
</feature>
<dbReference type="InterPro" id="IPR011990">
    <property type="entry name" value="TPR-like_helical_dom_sf"/>
</dbReference>
<dbReference type="Gene3D" id="1.10.10.10">
    <property type="entry name" value="Winged helix-like DNA-binding domain superfamily/Winged helix DNA-binding domain"/>
    <property type="match status" value="1"/>
</dbReference>
<dbReference type="GO" id="GO:0005737">
    <property type="term" value="C:cytoplasm"/>
    <property type="evidence" value="ECO:0007669"/>
    <property type="project" value="TreeGrafter"/>
</dbReference>